<reference evidence="3 4" key="1">
    <citation type="submission" date="2021-06" db="EMBL/GenBank/DDBJ databases">
        <authorList>
            <person name="Palmer J.M."/>
        </authorList>
    </citation>
    <scope>NUCLEOTIDE SEQUENCE [LARGE SCALE GENOMIC DNA]</scope>
    <source>
        <strain evidence="3 4">XC_2019</strain>
        <tissue evidence="3">Muscle</tissue>
    </source>
</reference>
<gene>
    <name evidence="3" type="ORF">XENOCAPTIV_028122</name>
</gene>
<evidence type="ECO:0000313" key="4">
    <source>
        <dbReference type="Proteomes" id="UP001434883"/>
    </source>
</evidence>
<evidence type="ECO:0000256" key="1">
    <source>
        <dbReference type="PROSITE-ProRule" id="PRU00191"/>
    </source>
</evidence>
<dbReference type="InterPro" id="IPR000980">
    <property type="entry name" value="SH2"/>
</dbReference>
<dbReference type="InterPro" id="IPR036860">
    <property type="entry name" value="SH2_dom_sf"/>
</dbReference>
<dbReference type="Proteomes" id="UP001434883">
    <property type="component" value="Unassembled WGS sequence"/>
</dbReference>
<protein>
    <recommendedName>
        <fullName evidence="2">SH2 domain-containing protein</fullName>
    </recommendedName>
</protein>
<dbReference type="Pfam" id="PF00017">
    <property type="entry name" value="SH2"/>
    <property type="match status" value="1"/>
</dbReference>
<dbReference type="EMBL" id="JAHRIN010059571">
    <property type="protein sequence ID" value="MEQ2212251.1"/>
    <property type="molecule type" value="Genomic_DNA"/>
</dbReference>
<accession>A0ABV0RVQ9</accession>
<evidence type="ECO:0000259" key="2">
    <source>
        <dbReference type="PROSITE" id="PS50001"/>
    </source>
</evidence>
<feature type="domain" description="SH2" evidence="2">
    <location>
        <begin position="57"/>
        <end position="111"/>
    </location>
</feature>
<sequence length="121" mass="13955">MDGRSLKGSCRITAWRLELPMAPSWSGRAKPLSETTHSNCCSDFLSYPTHLYNRRLGRVQHCRIHSRQEAGSPKFYLTDNLVFDSLFALINHYQQVALRCNEFEMKLTEPVPQTNAHESKE</sequence>
<evidence type="ECO:0000313" key="3">
    <source>
        <dbReference type="EMBL" id="MEQ2212251.1"/>
    </source>
</evidence>
<comment type="caution">
    <text evidence="3">The sequence shown here is derived from an EMBL/GenBank/DDBJ whole genome shotgun (WGS) entry which is preliminary data.</text>
</comment>
<dbReference type="PROSITE" id="PS50001">
    <property type="entry name" value="SH2"/>
    <property type="match status" value="1"/>
</dbReference>
<name>A0ABV0RVQ9_9TELE</name>
<organism evidence="3 4">
    <name type="scientific">Xenoophorus captivus</name>
    <dbReference type="NCBI Taxonomy" id="1517983"/>
    <lineage>
        <taxon>Eukaryota</taxon>
        <taxon>Metazoa</taxon>
        <taxon>Chordata</taxon>
        <taxon>Craniata</taxon>
        <taxon>Vertebrata</taxon>
        <taxon>Euteleostomi</taxon>
        <taxon>Actinopterygii</taxon>
        <taxon>Neopterygii</taxon>
        <taxon>Teleostei</taxon>
        <taxon>Neoteleostei</taxon>
        <taxon>Acanthomorphata</taxon>
        <taxon>Ovalentaria</taxon>
        <taxon>Atherinomorphae</taxon>
        <taxon>Cyprinodontiformes</taxon>
        <taxon>Goodeidae</taxon>
        <taxon>Xenoophorus</taxon>
    </lineage>
</organism>
<dbReference type="SUPFAM" id="SSF55550">
    <property type="entry name" value="SH2 domain"/>
    <property type="match status" value="1"/>
</dbReference>
<keyword evidence="4" id="KW-1185">Reference proteome</keyword>
<proteinExistence type="predicted"/>
<dbReference type="Gene3D" id="3.30.505.10">
    <property type="entry name" value="SH2 domain"/>
    <property type="match status" value="1"/>
</dbReference>
<keyword evidence="1" id="KW-0727">SH2 domain</keyword>